<dbReference type="PATRIC" id="fig|983917.3.peg.1884"/>
<dbReference type="EMBL" id="AP012320">
    <property type="protein sequence ID" value="BAL95294.1"/>
    <property type="molecule type" value="Genomic_DNA"/>
</dbReference>
<proteinExistence type="predicted"/>
<accession>I0HQK7</accession>
<dbReference type="RefSeq" id="WP_014428157.1">
    <property type="nucleotide sequence ID" value="NC_017075.1"/>
</dbReference>
<evidence type="ECO:0008006" key="3">
    <source>
        <dbReference type="Google" id="ProtNLM"/>
    </source>
</evidence>
<protein>
    <recommendedName>
        <fullName evidence="3">Flagellar hook-length control protein FliK</fullName>
    </recommendedName>
</protein>
<dbReference type="Proteomes" id="UP000007883">
    <property type="component" value="Chromosome"/>
</dbReference>
<sequence>MSWSRLSAVAPIVFDAAAARGREAPAAAAALAGAVTPPLPTAAAAPAVQPAIVELPPGVTVGDVLSFEVVETGARLRLAARGAMSGATPPGWQLDPLALSQVRGAAPDDAAALAVAWRAGIAQRLRAAAGETALTMPQTPPPPWAASWLGLPLALAIPLPEDGEDAAPPPPGLRRAPALHLVVDLPRLGRVSAHLQLGVGGLWLGLACVRRESLPALKRVLPALAAGLRDAGIVLLRCRVQVGGLAAGAGAVPLGVLPVGSLLPPSLFAAATEVVLALVQADAGAVASEGLQRLSRESR</sequence>
<organism evidence="1 2">
    <name type="scientific">Rubrivivax gelatinosus (strain NBRC 100245 / IL144)</name>
    <dbReference type="NCBI Taxonomy" id="983917"/>
    <lineage>
        <taxon>Bacteria</taxon>
        <taxon>Pseudomonadati</taxon>
        <taxon>Pseudomonadota</taxon>
        <taxon>Betaproteobacteria</taxon>
        <taxon>Burkholderiales</taxon>
        <taxon>Sphaerotilaceae</taxon>
        <taxon>Rubrivivax</taxon>
    </lineage>
</organism>
<name>I0HQK7_RUBGI</name>
<reference evidence="1 2" key="1">
    <citation type="journal article" date="2012" name="J. Bacteriol.">
        <title>Complete genome sequence of phototrophic betaproteobacterium Rubrivivax gelatinosus IL144.</title>
        <authorList>
            <person name="Nagashima S."/>
            <person name="Kamimura A."/>
            <person name="Shimizu T."/>
            <person name="Nakamura-isaki S."/>
            <person name="Aono E."/>
            <person name="Sakamoto K."/>
            <person name="Ichikawa N."/>
            <person name="Nakazawa H."/>
            <person name="Sekine M."/>
            <person name="Yamazaki S."/>
            <person name="Fujita N."/>
            <person name="Shimada K."/>
            <person name="Hanada S."/>
            <person name="Nagashima K.V.P."/>
        </authorList>
    </citation>
    <scope>NUCLEOTIDE SEQUENCE [LARGE SCALE GENOMIC DNA]</scope>
    <source>
        <strain evidence="2">NBRC 100245 / IL144</strain>
    </source>
</reference>
<gene>
    <name evidence="1" type="ordered locus">RGE_19530</name>
</gene>
<evidence type="ECO:0000313" key="2">
    <source>
        <dbReference type="Proteomes" id="UP000007883"/>
    </source>
</evidence>
<dbReference type="KEGG" id="rge:RGE_19530"/>
<evidence type="ECO:0000313" key="1">
    <source>
        <dbReference type="EMBL" id="BAL95294.1"/>
    </source>
</evidence>
<dbReference type="HOGENOM" id="CLU_930293_0_0_4"/>
<dbReference type="AlphaFoldDB" id="I0HQK7"/>
<keyword evidence="2" id="KW-1185">Reference proteome</keyword>